<feature type="transmembrane region" description="Helical" evidence="1">
    <location>
        <begin position="46"/>
        <end position="75"/>
    </location>
</feature>
<name>A0A7T9DJD3_9ARCH</name>
<keyword evidence="1" id="KW-0812">Transmembrane</keyword>
<evidence type="ECO:0000313" key="2">
    <source>
        <dbReference type="EMBL" id="QQR92413.1"/>
    </source>
</evidence>
<reference evidence="2" key="1">
    <citation type="submission" date="2020-11" db="EMBL/GenBank/DDBJ databases">
        <title>Connecting structure to function with the recovery of over 1000 high-quality activated sludge metagenome-assembled genomes encoding full-length rRNA genes using long-read sequencing.</title>
        <authorList>
            <person name="Singleton C.M."/>
            <person name="Petriglieri F."/>
            <person name="Kristensen J.M."/>
            <person name="Kirkegaard R.H."/>
            <person name="Michaelsen T.Y."/>
            <person name="Andersen M.H."/>
            <person name="Karst S.M."/>
            <person name="Dueholm M.S."/>
            <person name="Nielsen P.H."/>
            <person name="Albertsen M."/>
        </authorList>
    </citation>
    <scope>NUCLEOTIDE SEQUENCE</scope>
    <source>
        <strain evidence="2">Fred_18-Q3-R57-64_BAT3C.431</strain>
    </source>
</reference>
<dbReference type="AlphaFoldDB" id="A0A7T9DJD3"/>
<dbReference type="EMBL" id="CP064981">
    <property type="protein sequence ID" value="QQR92413.1"/>
    <property type="molecule type" value="Genomic_DNA"/>
</dbReference>
<accession>A0A7T9DJD3</accession>
<keyword evidence="1" id="KW-1133">Transmembrane helix</keyword>
<keyword evidence="1" id="KW-0472">Membrane</keyword>
<organism evidence="2">
    <name type="scientific">Candidatus Iainarchaeum sp</name>
    <dbReference type="NCBI Taxonomy" id="3101447"/>
    <lineage>
        <taxon>Archaea</taxon>
        <taxon>Candidatus Iainarchaeota</taxon>
        <taxon>Candidatus Iainarchaeia</taxon>
        <taxon>Candidatus Iainarchaeales</taxon>
        <taxon>Candidatus Iainarchaeaceae</taxon>
        <taxon>Candidatus Iainarchaeum</taxon>
    </lineage>
</organism>
<dbReference type="Proteomes" id="UP000596004">
    <property type="component" value="Chromosome"/>
</dbReference>
<evidence type="ECO:0000256" key="1">
    <source>
        <dbReference type="SAM" id="Phobius"/>
    </source>
</evidence>
<sequence length="102" mass="11257">MPLSLSFASLLSGVQQHAYAFTAAWSVYIGMVRASLQERLPILGKHVVLAVGLALLIVVCVQALIALLSLFTLLWEASRWTITAFSAWVHALPFVSSFREER</sequence>
<gene>
    <name evidence="2" type="ORF">IPJ89_04640</name>
</gene>
<protein>
    <submittedName>
        <fullName evidence="2">Uncharacterized protein</fullName>
    </submittedName>
</protein>
<proteinExistence type="predicted"/>